<dbReference type="GO" id="GO:0003677">
    <property type="term" value="F:DNA binding"/>
    <property type="evidence" value="ECO:0007669"/>
    <property type="project" value="UniProtKB-KW"/>
</dbReference>
<dbReference type="RefSeq" id="WP_183371965.1">
    <property type="nucleotide sequence ID" value="NZ_BAABHL010000126.1"/>
</dbReference>
<dbReference type="CDD" id="cd00090">
    <property type="entry name" value="HTH_ARSR"/>
    <property type="match status" value="1"/>
</dbReference>
<dbReference type="InterPro" id="IPR036388">
    <property type="entry name" value="WH-like_DNA-bd_sf"/>
</dbReference>
<dbReference type="NCBIfam" id="NF033788">
    <property type="entry name" value="HTH_metalloreg"/>
    <property type="match status" value="1"/>
</dbReference>
<comment type="caution">
    <text evidence="5">The sequence shown here is derived from an EMBL/GenBank/DDBJ whole genome shotgun (WGS) entry which is preliminary data.</text>
</comment>
<dbReference type="Proteomes" id="UP000551501">
    <property type="component" value="Unassembled WGS sequence"/>
</dbReference>
<dbReference type="Gene3D" id="1.10.10.10">
    <property type="entry name" value="Winged helix-like DNA-binding domain superfamily/Winged helix DNA-binding domain"/>
    <property type="match status" value="1"/>
</dbReference>
<keyword evidence="3" id="KW-0804">Transcription</keyword>
<dbReference type="InterPro" id="IPR011991">
    <property type="entry name" value="ArsR-like_HTH"/>
</dbReference>
<dbReference type="SUPFAM" id="SSF46785">
    <property type="entry name" value="Winged helix' DNA-binding domain"/>
    <property type="match status" value="1"/>
</dbReference>
<protein>
    <submittedName>
        <fullName evidence="5">ArsR family transcriptional regulator</fullName>
    </submittedName>
</protein>
<keyword evidence="6" id="KW-1185">Reference proteome</keyword>
<organism evidence="5 6">
    <name type="scientific">Gordonia humi</name>
    <dbReference type="NCBI Taxonomy" id="686429"/>
    <lineage>
        <taxon>Bacteria</taxon>
        <taxon>Bacillati</taxon>
        <taxon>Actinomycetota</taxon>
        <taxon>Actinomycetes</taxon>
        <taxon>Mycobacteriales</taxon>
        <taxon>Gordoniaceae</taxon>
        <taxon>Gordonia</taxon>
    </lineage>
</organism>
<proteinExistence type="predicted"/>
<sequence>MATPTAPAELVDDHAAHSAAGDLLRALSAPARVAIVLSLQNGAMCVHELVDALHLNQPQVSQHLSVLKRSGVVVGTRRGREIEYALADDHVAHIVVDALVHATERREGKP</sequence>
<keyword evidence="2" id="KW-0238">DNA-binding</keyword>
<keyword evidence="1" id="KW-0805">Transcription regulation</keyword>
<dbReference type="AlphaFoldDB" id="A0A840EZM9"/>
<dbReference type="PROSITE" id="PS50987">
    <property type="entry name" value="HTH_ARSR_2"/>
    <property type="match status" value="1"/>
</dbReference>
<evidence type="ECO:0000256" key="3">
    <source>
        <dbReference type="ARBA" id="ARBA00023163"/>
    </source>
</evidence>
<evidence type="ECO:0000313" key="5">
    <source>
        <dbReference type="EMBL" id="MBB4137061.1"/>
    </source>
</evidence>
<reference evidence="5 6" key="1">
    <citation type="submission" date="2020-08" db="EMBL/GenBank/DDBJ databases">
        <title>Sequencing the genomes of 1000 actinobacteria strains.</title>
        <authorList>
            <person name="Klenk H.-P."/>
        </authorList>
    </citation>
    <scope>NUCLEOTIDE SEQUENCE [LARGE SCALE GENOMIC DNA]</scope>
    <source>
        <strain evidence="5 6">DSM 45298</strain>
    </source>
</reference>
<dbReference type="EMBL" id="JACIFP010000001">
    <property type="protein sequence ID" value="MBB4137061.1"/>
    <property type="molecule type" value="Genomic_DNA"/>
</dbReference>
<dbReference type="PANTHER" id="PTHR43132">
    <property type="entry name" value="ARSENICAL RESISTANCE OPERON REPRESSOR ARSR-RELATED"/>
    <property type="match status" value="1"/>
</dbReference>
<name>A0A840EZM9_9ACTN</name>
<evidence type="ECO:0000259" key="4">
    <source>
        <dbReference type="PROSITE" id="PS50987"/>
    </source>
</evidence>
<dbReference type="PANTHER" id="PTHR43132:SF6">
    <property type="entry name" value="HTH-TYPE TRANSCRIPTIONAL REPRESSOR CZRA"/>
    <property type="match status" value="1"/>
</dbReference>
<evidence type="ECO:0000313" key="6">
    <source>
        <dbReference type="Proteomes" id="UP000551501"/>
    </source>
</evidence>
<dbReference type="PRINTS" id="PR00778">
    <property type="entry name" value="HTHARSR"/>
</dbReference>
<dbReference type="InterPro" id="IPR036390">
    <property type="entry name" value="WH_DNA-bd_sf"/>
</dbReference>
<gene>
    <name evidence="5" type="ORF">BKA16_003613</name>
</gene>
<dbReference type="GO" id="GO:0003700">
    <property type="term" value="F:DNA-binding transcription factor activity"/>
    <property type="evidence" value="ECO:0007669"/>
    <property type="project" value="InterPro"/>
</dbReference>
<dbReference type="InterPro" id="IPR001845">
    <property type="entry name" value="HTH_ArsR_DNA-bd_dom"/>
</dbReference>
<dbReference type="SMART" id="SM00418">
    <property type="entry name" value="HTH_ARSR"/>
    <property type="match status" value="1"/>
</dbReference>
<dbReference type="Pfam" id="PF01022">
    <property type="entry name" value="HTH_5"/>
    <property type="match status" value="1"/>
</dbReference>
<feature type="domain" description="HTH arsR-type" evidence="4">
    <location>
        <begin position="12"/>
        <end position="106"/>
    </location>
</feature>
<accession>A0A840EZM9</accession>
<evidence type="ECO:0000256" key="1">
    <source>
        <dbReference type="ARBA" id="ARBA00023015"/>
    </source>
</evidence>
<dbReference type="InterPro" id="IPR051011">
    <property type="entry name" value="Metal_resp_trans_reg"/>
</dbReference>
<evidence type="ECO:0000256" key="2">
    <source>
        <dbReference type="ARBA" id="ARBA00023125"/>
    </source>
</evidence>